<dbReference type="Proteomes" id="UP000020561">
    <property type="component" value="Unassembled WGS sequence"/>
</dbReference>
<proteinExistence type="predicted"/>
<gene>
    <name evidence="1" type="ORF">I545_3903</name>
</gene>
<sequence>MNASISYRRPSSALAKAVNANQREDTKLMRTLVRSPQAECAIAQPPIERAIVPIPEAQAYLGGIGLTKLYELFKQGELTKINIGRRGFVTLESLQAYVERLKSAAQQRENH</sequence>
<reference evidence="1 2" key="1">
    <citation type="submission" date="2013-12" db="EMBL/GenBank/DDBJ databases">
        <authorList>
            <person name="Brown-Elliot B."/>
            <person name="Wallace R."/>
            <person name="Lenaerts A."/>
            <person name="Ordway D."/>
            <person name="DeGroote M.A."/>
            <person name="Parker T."/>
            <person name="Sizemore C."/>
            <person name="Tallon L.J."/>
            <person name="Sadzewicz L.K."/>
            <person name="Sengamalay N."/>
            <person name="Fraser C.M."/>
            <person name="Hine E."/>
            <person name="Shefchek K.A."/>
            <person name="Das S.P."/>
            <person name="Tettelin H."/>
        </authorList>
    </citation>
    <scope>NUCLEOTIDE SEQUENCE [LARGE SCALE GENOMIC DNA]</scope>
    <source>
        <strain evidence="1 2">662</strain>
    </source>
</reference>
<dbReference type="PATRIC" id="fig|1299326.3.peg.3747"/>
<accession>X7ZDP8</accession>
<dbReference type="AlphaFoldDB" id="X7ZDP8"/>
<evidence type="ECO:0000313" key="1">
    <source>
        <dbReference type="EMBL" id="EUA16828.1"/>
    </source>
</evidence>
<evidence type="ECO:0000313" key="2">
    <source>
        <dbReference type="Proteomes" id="UP000020561"/>
    </source>
</evidence>
<evidence type="ECO:0008006" key="3">
    <source>
        <dbReference type="Google" id="ProtNLM"/>
    </source>
</evidence>
<name>X7ZDP8_MYCKA</name>
<comment type="caution">
    <text evidence="1">The sequence shown here is derived from an EMBL/GenBank/DDBJ whole genome shotgun (WGS) entry which is preliminary data.</text>
</comment>
<dbReference type="RefSeq" id="WP_225722818.1">
    <property type="nucleotide sequence ID" value="NZ_JAOA01000005.1"/>
</dbReference>
<dbReference type="EMBL" id="JAOA01000005">
    <property type="protein sequence ID" value="EUA16828.1"/>
    <property type="molecule type" value="Genomic_DNA"/>
</dbReference>
<protein>
    <recommendedName>
        <fullName evidence="3">Helix-turn-helix domain protein</fullName>
    </recommendedName>
</protein>
<organism evidence="1 2">
    <name type="scientific">Mycobacterium kansasii 662</name>
    <dbReference type="NCBI Taxonomy" id="1299326"/>
    <lineage>
        <taxon>Bacteria</taxon>
        <taxon>Bacillati</taxon>
        <taxon>Actinomycetota</taxon>
        <taxon>Actinomycetes</taxon>
        <taxon>Mycobacteriales</taxon>
        <taxon>Mycobacteriaceae</taxon>
        <taxon>Mycobacterium</taxon>
    </lineage>
</organism>